<protein>
    <submittedName>
        <fullName evidence="11">Inter-alpha-trypsin inhibitor heavy chain 3</fullName>
    </submittedName>
</protein>
<dbReference type="GO" id="GO:0004867">
    <property type="term" value="F:serine-type endopeptidase inhibitor activity"/>
    <property type="evidence" value="ECO:0007669"/>
    <property type="project" value="UniProtKB-KW"/>
</dbReference>
<evidence type="ECO:0000256" key="5">
    <source>
        <dbReference type="ARBA" id="ARBA00022729"/>
    </source>
</evidence>
<name>A0A6I8NZ20_ORNAN</name>
<dbReference type="Bgee" id="ENSOANG00000029842">
    <property type="expression patterns" value="Expressed in liver and 4 other cell types or tissues"/>
</dbReference>
<dbReference type="Proteomes" id="UP000002279">
    <property type="component" value="Chromosome X1"/>
</dbReference>
<dbReference type="InterPro" id="IPR013694">
    <property type="entry name" value="VIT"/>
</dbReference>
<evidence type="ECO:0000259" key="10">
    <source>
        <dbReference type="PROSITE" id="PS51468"/>
    </source>
</evidence>
<sequence>VLNGIEVYSTKITCKVTSRFAHNVVVTRAVNRADTAKEITFDVELPKTAFITNFTMTIDGVTYSGNIKEKEVAKKQYDKAVSQGKTAGLVKASGRKLEKFTVSVNVAAGSKVTFELIYEELLKRHLGKYEMFLKIQPKQLINHFEIEADIFEPQGISSLDAEATFMTNDLLGVLTKSFSGKKGHVSFKPTLDQQRSCLNCTTSMMNGDFTITYDVVRESPANVQIVNGYFVHFFAPKDLPVVPKNVVFVIDVSGSMYGRKLVQTKEALLKILEDMKEEDYLNFILFSSEITTWKDTLIKATPENLKKAKEFVKNIKDEGLTNINDGLMRGIKMLNEARETNVVPKRSTSLIIMLTDGEANVGEIRADKIQENVRNAIGGKFPLYNLGFGYDLNYNLLEKMALENHGLARRIYEDSDADLQMQGFYDEVANPLLVDVEMQYPDNAIADITQNNYQHFYDGSEIVVAGRLMDQDLNSFTANVKGQGALNDLTFTEEVDVKETEKALMEQKYIFGDFIERLWAYLTIQQLLDKRKNVQGEEKDNLTAQALELSLKYHFVTPLTSMVVTKPQDNEEQEALADKPLEGRRPALHHTSARETRHPLFQHQ</sequence>
<evidence type="ECO:0000313" key="11">
    <source>
        <dbReference type="Ensembl" id="ENSOANP00000046635.1"/>
    </source>
</evidence>
<dbReference type="SMART" id="SM00327">
    <property type="entry name" value="VWA"/>
    <property type="match status" value="1"/>
</dbReference>
<keyword evidence="4" id="KW-0646">Protease inhibitor</keyword>
<dbReference type="InterPro" id="IPR036465">
    <property type="entry name" value="vWFA_dom_sf"/>
</dbReference>
<feature type="domain" description="VIT" evidence="10">
    <location>
        <begin position="1"/>
        <end position="120"/>
    </location>
</feature>
<evidence type="ECO:0000256" key="1">
    <source>
        <dbReference type="ARBA" id="ARBA00004613"/>
    </source>
</evidence>
<accession>A0A6I8NZ20</accession>
<reference evidence="11 12" key="1">
    <citation type="journal article" date="2008" name="Nature">
        <title>Genome analysis of the platypus reveals unique signatures of evolution.</title>
        <authorList>
            <person name="Warren W.C."/>
            <person name="Hillier L.W."/>
            <person name="Marshall Graves J.A."/>
            <person name="Birney E."/>
            <person name="Ponting C.P."/>
            <person name="Grutzner F."/>
            <person name="Belov K."/>
            <person name="Miller W."/>
            <person name="Clarke L."/>
            <person name="Chinwalla A.T."/>
            <person name="Yang S.P."/>
            <person name="Heger A."/>
            <person name="Locke D.P."/>
            <person name="Miethke P."/>
            <person name="Waters P.D."/>
            <person name="Veyrunes F."/>
            <person name="Fulton L."/>
            <person name="Fulton B."/>
            <person name="Graves T."/>
            <person name="Wallis J."/>
            <person name="Puente X.S."/>
            <person name="Lopez-Otin C."/>
            <person name="Ordonez G.R."/>
            <person name="Eichler E.E."/>
            <person name="Chen L."/>
            <person name="Cheng Z."/>
            <person name="Deakin J.E."/>
            <person name="Alsop A."/>
            <person name="Thompson K."/>
            <person name="Kirby P."/>
            <person name="Papenfuss A.T."/>
            <person name="Wakefield M.J."/>
            <person name="Olender T."/>
            <person name="Lancet D."/>
            <person name="Huttley G.A."/>
            <person name="Smit A.F."/>
            <person name="Pask A."/>
            <person name="Temple-Smith P."/>
            <person name="Batzer M.A."/>
            <person name="Walker J.A."/>
            <person name="Konkel M.K."/>
            <person name="Harris R.S."/>
            <person name="Whittington C.M."/>
            <person name="Wong E.S."/>
            <person name="Gemmell N.J."/>
            <person name="Buschiazzo E."/>
            <person name="Vargas Jentzsch I.M."/>
            <person name="Merkel A."/>
            <person name="Schmitz J."/>
            <person name="Zemann A."/>
            <person name="Churakov G."/>
            <person name="Kriegs J.O."/>
            <person name="Brosius J."/>
            <person name="Murchison E.P."/>
            <person name="Sachidanandam R."/>
            <person name="Smith C."/>
            <person name="Hannon G.J."/>
            <person name="Tsend-Ayush E."/>
            <person name="McMillan D."/>
            <person name="Attenborough R."/>
            <person name="Rens W."/>
            <person name="Ferguson-Smith M."/>
            <person name="Lefevre C.M."/>
            <person name="Sharp J.A."/>
            <person name="Nicholas K.R."/>
            <person name="Ray D.A."/>
            <person name="Kube M."/>
            <person name="Reinhardt R."/>
            <person name="Pringle T.H."/>
            <person name="Taylor J."/>
            <person name="Jones R.C."/>
            <person name="Nixon B."/>
            <person name="Dacheux J.L."/>
            <person name="Niwa H."/>
            <person name="Sekita Y."/>
            <person name="Huang X."/>
            <person name="Stark A."/>
            <person name="Kheradpour P."/>
            <person name="Kellis M."/>
            <person name="Flicek P."/>
            <person name="Chen Y."/>
            <person name="Webber C."/>
            <person name="Hardison R."/>
            <person name="Nelson J."/>
            <person name="Hallsworth-Pepin K."/>
            <person name="Delehaunty K."/>
            <person name="Markovic C."/>
            <person name="Minx P."/>
            <person name="Feng Y."/>
            <person name="Kremitzki C."/>
            <person name="Mitreva M."/>
            <person name="Glasscock J."/>
            <person name="Wylie T."/>
            <person name="Wohldmann P."/>
            <person name="Thiru P."/>
            <person name="Nhan M.N."/>
            <person name="Pohl C.S."/>
            <person name="Smith S.M."/>
            <person name="Hou S."/>
            <person name="Nefedov M."/>
            <person name="de Jong P.J."/>
            <person name="Renfree M.B."/>
            <person name="Mardis E.R."/>
            <person name="Wilson R.K."/>
        </authorList>
    </citation>
    <scope>NUCLEOTIDE SEQUENCE [LARGE SCALE GENOMIC DNA]</scope>
    <source>
        <strain evidence="11 12">Glennie</strain>
    </source>
</reference>
<dbReference type="OMA" id="IFGHYIE"/>
<evidence type="ECO:0000259" key="9">
    <source>
        <dbReference type="PROSITE" id="PS50234"/>
    </source>
</evidence>
<feature type="domain" description="VWFA" evidence="9">
    <location>
        <begin position="245"/>
        <end position="428"/>
    </location>
</feature>
<comment type="similarity">
    <text evidence="2">Belongs to the ITIH family.</text>
</comment>
<dbReference type="PROSITE" id="PS51468">
    <property type="entry name" value="VIT"/>
    <property type="match status" value="1"/>
</dbReference>
<dbReference type="GeneTree" id="ENSGT00940000154554"/>
<gene>
    <name evidence="11" type="primary">ITIH3</name>
</gene>
<dbReference type="FunFam" id="3.40.50.410:FF:000013">
    <property type="entry name" value="inter-alpha-trypsin inhibitor heavy chain H2"/>
    <property type="match status" value="1"/>
</dbReference>
<reference evidence="11" key="3">
    <citation type="submission" date="2025-09" db="UniProtKB">
        <authorList>
            <consortium name="Ensembl"/>
        </authorList>
    </citation>
    <scope>IDENTIFICATION</scope>
    <source>
        <strain evidence="11">Glennie</strain>
    </source>
</reference>
<evidence type="ECO:0000256" key="2">
    <source>
        <dbReference type="ARBA" id="ARBA00010158"/>
    </source>
</evidence>
<dbReference type="SMART" id="SM00609">
    <property type="entry name" value="VIT"/>
    <property type="match status" value="1"/>
</dbReference>
<evidence type="ECO:0000256" key="7">
    <source>
        <dbReference type="ARBA" id="ARBA00023180"/>
    </source>
</evidence>
<evidence type="ECO:0000256" key="8">
    <source>
        <dbReference type="SAM" id="MobiDB-lite"/>
    </source>
</evidence>
<keyword evidence="3" id="KW-0964">Secreted</keyword>
<keyword evidence="5" id="KW-0732">Signal</keyword>
<evidence type="ECO:0000256" key="4">
    <source>
        <dbReference type="ARBA" id="ARBA00022690"/>
    </source>
</evidence>
<dbReference type="Pfam" id="PF08487">
    <property type="entry name" value="VIT"/>
    <property type="match status" value="1"/>
</dbReference>
<evidence type="ECO:0000256" key="6">
    <source>
        <dbReference type="ARBA" id="ARBA00022900"/>
    </source>
</evidence>
<dbReference type="GO" id="GO:0005576">
    <property type="term" value="C:extracellular region"/>
    <property type="evidence" value="ECO:0007669"/>
    <property type="project" value="UniProtKB-SubCell"/>
</dbReference>
<keyword evidence="7" id="KW-0325">Glycoprotein</keyword>
<keyword evidence="12" id="KW-1185">Reference proteome</keyword>
<proteinExistence type="inferred from homology"/>
<dbReference type="PANTHER" id="PTHR10338">
    <property type="entry name" value="INTER-ALPHA-TRYPSIN INHIBITOR HEAVY CHAIN FAMILY MEMBER"/>
    <property type="match status" value="1"/>
</dbReference>
<reference evidence="11" key="2">
    <citation type="submission" date="2025-08" db="UniProtKB">
        <authorList>
            <consortium name="Ensembl"/>
        </authorList>
    </citation>
    <scope>IDENTIFICATION</scope>
    <source>
        <strain evidence="11">Glennie</strain>
    </source>
</reference>
<dbReference type="PANTHER" id="PTHR10338:SF115">
    <property type="entry name" value="INTER-ALPHA-TRYPSIN INHIBITOR HEAVY CHAIN H3"/>
    <property type="match status" value="1"/>
</dbReference>
<evidence type="ECO:0000256" key="3">
    <source>
        <dbReference type="ARBA" id="ARBA00022525"/>
    </source>
</evidence>
<keyword evidence="6" id="KW-0722">Serine protease inhibitor</keyword>
<dbReference type="Gene3D" id="3.40.50.410">
    <property type="entry name" value="von Willebrand factor, type A domain"/>
    <property type="match status" value="1"/>
</dbReference>
<dbReference type="SUPFAM" id="SSF53300">
    <property type="entry name" value="vWA-like"/>
    <property type="match status" value="1"/>
</dbReference>
<feature type="compositionally biased region" description="Basic and acidic residues" evidence="8">
    <location>
        <begin position="576"/>
        <end position="585"/>
    </location>
</feature>
<dbReference type="InterPro" id="IPR050934">
    <property type="entry name" value="ITIH"/>
</dbReference>
<dbReference type="Ensembl" id="ENSOANT00000052208.1">
    <property type="protein sequence ID" value="ENSOANP00000046635.1"/>
    <property type="gene ID" value="ENSOANG00000029842.2"/>
</dbReference>
<evidence type="ECO:0000313" key="12">
    <source>
        <dbReference type="Proteomes" id="UP000002279"/>
    </source>
</evidence>
<dbReference type="AlphaFoldDB" id="A0A6I8NZ20"/>
<dbReference type="InterPro" id="IPR002035">
    <property type="entry name" value="VWF_A"/>
</dbReference>
<dbReference type="PROSITE" id="PS50234">
    <property type="entry name" value="VWFA"/>
    <property type="match status" value="1"/>
</dbReference>
<organism evidence="11 12">
    <name type="scientific">Ornithorhynchus anatinus</name>
    <name type="common">Duckbill platypus</name>
    <dbReference type="NCBI Taxonomy" id="9258"/>
    <lineage>
        <taxon>Eukaryota</taxon>
        <taxon>Metazoa</taxon>
        <taxon>Chordata</taxon>
        <taxon>Craniata</taxon>
        <taxon>Vertebrata</taxon>
        <taxon>Euteleostomi</taxon>
        <taxon>Mammalia</taxon>
        <taxon>Monotremata</taxon>
        <taxon>Ornithorhynchidae</taxon>
        <taxon>Ornithorhynchus</taxon>
    </lineage>
</organism>
<dbReference type="Pfam" id="PF00092">
    <property type="entry name" value="VWA"/>
    <property type="match status" value="1"/>
</dbReference>
<dbReference type="CDD" id="cd01461">
    <property type="entry name" value="vWA_interalpha_trypsin_inhibitor"/>
    <property type="match status" value="1"/>
</dbReference>
<comment type="subcellular location">
    <subcellularLocation>
        <location evidence="1">Secreted</location>
    </subcellularLocation>
</comment>
<feature type="region of interest" description="Disordered" evidence="8">
    <location>
        <begin position="564"/>
        <end position="604"/>
    </location>
</feature>